<gene>
    <name evidence="5" type="ORF">B0T25DRAFT_599088</name>
</gene>
<feature type="transmembrane region" description="Helical" evidence="3">
    <location>
        <begin position="217"/>
        <end position="238"/>
    </location>
</feature>
<keyword evidence="3" id="KW-1133">Transmembrane helix</keyword>
<dbReference type="InterPro" id="IPR046529">
    <property type="entry name" value="DUF6594"/>
</dbReference>
<feature type="region of interest" description="Disordered" evidence="2">
    <location>
        <begin position="1"/>
        <end position="35"/>
    </location>
</feature>
<feature type="coiled-coil region" evidence="1">
    <location>
        <begin position="131"/>
        <end position="161"/>
    </location>
</feature>
<keyword evidence="1" id="KW-0175">Coiled coil</keyword>
<keyword evidence="3" id="KW-0812">Transmembrane</keyword>
<protein>
    <recommendedName>
        <fullName evidence="4">DUF6594 domain-containing protein</fullName>
    </recommendedName>
</protein>
<organism evidence="5 6">
    <name type="scientific">Lasiosphaeria hispida</name>
    <dbReference type="NCBI Taxonomy" id="260671"/>
    <lineage>
        <taxon>Eukaryota</taxon>
        <taxon>Fungi</taxon>
        <taxon>Dikarya</taxon>
        <taxon>Ascomycota</taxon>
        <taxon>Pezizomycotina</taxon>
        <taxon>Sordariomycetes</taxon>
        <taxon>Sordariomycetidae</taxon>
        <taxon>Sordariales</taxon>
        <taxon>Lasiosphaeriaceae</taxon>
        <taxon>Lasiosphaeria</taxon>
    </lineage>
</organism>
<evidence type="ECO:0000256" key="3">
    <source>
        <dbReference type="SAM" id="Phobius"/>
    </source>
</evidence>
<evidence type="ECO:0000256" key="2">
    <source>
        <dbReference type="SAM" id="MobiDB-lite"/>
    </source>
</evidence>
<keyword evidence="3" id="KW-0472">Membrane</keyword>
<name>A0AAJ0HXI9_9PEZI</name>
<evidence type="ECO:0000256" key="1">
    <source>
        <dbReference type="SAM" id="Coils"/>
    </source>
</evidence>
<dbReference type="Pfam" id="PF20237">
    <property type="entry name" value="DUF6594"/>
    <property type="match status" value="1"/>
</dbReference>
<dbReference type="Proteomes" id="UP001275084">
    <property type="component" value="Unassembled WGS sequence"/>
</dbReference>
<dbReference type="AlphaFoldDB" id="A0AAJ0HXI9"/>
<evidence type="ECO:0000313" key="6">
    <source>
        <dbReference type="Proteomes" id="UP001275084"/>
    </source>
</evidence>
<proteinExistence type="predicted"/>
<sequence length="282" mass="31002">MATGVAENYEKGSNQPRDVPVSLGGNTRPHWDNSNRPVDMLESSRGGICNWDDETLKIEFFHRYNILWSRYKLLQHSEQDFFDTTAPETVLKDLSAYSNALRDYRFFRNEGESLFATKRLLGEVAKEIGALDGARSKLALLEEDSEEAKRLGEEIEQITKQTGEAFLEAMNQAISDIAREKMGKARKALWSRLMAALGGGFALVGPVVIVVLHPTKLTALVTTSCFVILAAVGLATVMKESQPKDVVACTAAYAAVLVLVVVLANVAIVDPCQPLARRTSVK</sequence>
<accession>A0AAJ0HXI9</accession>
<feature type="transmembrane region" description="Helical" evidence="3">
    <location>
        <begin position="250"/>
        <end position="269"/>
    </location>
</feature>
<reference evidence="5" key="2">
    <citation type="submission" date="2023-06" db="EMBL/GenBank/DDBJ databases">
        <authorList>
            <consortium name="Lawrence Berkeley National Laboratory"/>
            <person name="Haridas S."/>
            <person name="Hensen N."/>
            <person name="Bonometti L."/>
            <person name="Westerberg I."/>
            <person name="Brannstrom I.O."/>
            <person name="Guillou S."/>
            <person name="Cros-Aarteil S."/>
            <person name="Calhoun S."/>
            <person name="Kuo A."/>
            <person name="Mondo S."/>
            <person name="Pangilinan J."/>
            <person name="Riley R."/>
            <person name="Labutti K."/>
            <person name="Andreopoulos B."/>
            <person name="Lipzen A."/>
            <person name="Chen C."/>
            <person name="Yanf M."/>
            <person name="Daum C."/>
            <person name="Ng V."/>
            <person name="Clum A."/>
            <person name="Steindorff A."/>
            <person name="Ohm R."/>
            <person name="Martin F."/>
            <person name="Silar P."/>
            <person name="Natvig D."/>
            <person name="Lalanne C."/>
            <person name="Gautier V."/>
            <person name="Ament-Velasquez S.L."/>
            <person name="Kruys A."/>
            <person name="Hutchinson M.I."/>
            <person name="Powell A.J."/>
            <person name="Barry K."/>
            <person name="Miller A.N."/>
            <person name="Grigoriev I.V."/>
            <person name="Debuchy R."/>
            <person name="Gladieux P."/>
            <person name="Thoren M.H."/>
            <person name="Johannesson H."/>
        </authorList>
    </citation>
    <scope>NUCLEOTIDE SEQUENCE</scope>
    <source>
        <strain evidence="5">CBS 955.72</strain>
    </source>
</reference>
<comment type="caution">
    <text evidence="5">The sequence shown here is derived from an EMBL/GenBank/DDBJ whole genome shotgun (WGS) entry which is preliminary data.</text>
</comment>
<keyword evidence="6" id="KW-1185">Reference proteome</keyword>
<evidence type="ECO:0000313" key="5">
    <source>
        <dbReference type="EMBL" id="KAK3364658.1"/>
    </source>
</evidence>
<reference evidence="5" key="1">
    <citation type="journal article" date="2023" name="Mol. Phylogenet. Evol.">
        <title>Genome-scale phylogeny and comparative genomics of the fungal order Sordariales.</title>
        <authorList>
            <person name="Hensen N."/>
            <person name="Bonometti L."/>
            <person name="Westerberg I."/>
            <person name="Brannstrom I.O."/>
            <person name="Guillou S."/>
            <person name="Cros-Aarteil S."/>
            <person name="Calhoun S."/>
            <person name="Haridas S."/>
            <person name="Kuo A."/>
            <person name="Mondo S."/>
            <person name="Pangilinan J."/>
            <person name="Riley R."/>
            <person name="LaButti K."/>
            <person name="Andreopoulos B."/>
            <person name="Lipzen A."/>
            <person name="Chen C."/>
            <person name="Yan M."/>
            <person name="Daum C."/>
            <person name="Ng V."/>
            <person name="Clum A."/>
            <person name="Steindorff A."/>
            <person name="Ohm R.A."/>
            <person name="Martin F."/>
            <person name="Silar P."/>
            <person name="Natvig D.O."/>
            <person name="Lalanne C."/>
            <person name="Gautier V."/>
            <person name="Ament-Velasquez S.L."/>
            <person name="Kruys A."/>
            <person name="Hutchinson M.I."/>
            <person name="Powell A.J."/>
            <person name="Barry K."/>
            <person name="Miller A.N."/>
            <person name="Grigoriev I.V."/>
            <person name="Debuchy R."/>
            <person name="Gladieux P."/>
            <person name="Hiltunen Thoren M."/>
            <person name="Johannesson H."/>
        </authorList>
    </citation>
    <scope>NUCLEOTIDE SEQUENCE</scope>
    <source>
        <strain evidence="5">CBS 955.72</strain>
    </source>
</reference>
<evidence type="ECO:0000259" key="4">
    <source>
        <dbReference type="Pfam" id="PF20237"/>
    </source>
</evidence>
<dbReference type="EMBL" id="JAUIQD010000001">
    <property type="protein sequence ID" value="KAK3364658.1"/>
    <property type="molecule type" value="Genomic_DNA"/>
</dbReference>
<feature type="domain" description="DUF6594" evidence="4">
    <location>
        <begin position="50"/>
        <end position="258"/>
    </location>
</feature>
<feature type="transmembrane region" description="Helical" evidence="3">
    <location>
        <begin position="189"/>
        <end position="211"/>
    </location>
</feature>